<accession>A0A8J3ZZP0</accession>
<dbReference type="EMBL" id="BOPH01000088">
    <property type="protein sequence ID" value="GIJ71460.1"/>
    <property type="molecule type" value="Genomic_DNA"/>
</dbReference>
<gene>
    <name evidence="1" type="ORF">Voc01_063770</name>
</gene>
<dbReference type="Proteomes" id="UP000635606">
    <property type="component" value="Unassembled WGS sequence"/>
</dbReference>
<sequence>MGELLEVAAEVTGGRAELRWLDPEAVLAAGIRPWTQLPVWLPPGPAHEFLHAGDVSRAHAAGLRTRPVRETIADTWSWLGSLSSTPRQADGPPVGLDPAVEAAVLAAAT</sequence>
<comment type="caution">
    <text evidence="1">The sequence shown here is derived from an EMBL/GenBank/DDBJ whole genome shotgun (WGS) entry which is preliminary data.</text>
</comment>
<reference evidence="1" key="1">
    <citation type="submission" date="2021-01" db="EMBL/GenBank/DDBJ databases">
        <title>Whole genome shotgun sequence of Virgisporangium ochraceum NBRC 16418.</title>
        <authorList>
            <person name="Komaki H."/>
            <person name="Tamura T."/>
        </authorList>
    </citation>
    <scope>NUCLEOTIDE SEQUENCE</scope>
    <source>
        <strain evidence="1">NBRC 16418</strain>
    </source>
</reference>
<organism evidence="1 2">
    <name type="scientific">Virgisporangium ochraceum</name>
    <dbReference type="NCBI Taxonomy" id="65505"/>
    <lineage>
        <taxon>Bacteria</taxon>
        <taxon>Bacillati</taxon>
        <taxon>Actinomycetota</taxon>
        <taxon>Actinomycetes</taxon>
        <taxon>Micromonosporales</taxon>
        <taxon>Micromonosporaceae</taxon>
        <taxon>Virgisporangium</taxon>
    </lineage>
</organism>
<proteinExistence type="predicted"/>
<name>A0A8J3ZZP0_9ACTN</name>
<evidence type="ECO:0000313" key="1">
    <source>
        <dbReference type="EMBL" id="GIJ71460.1"/>
    </source>
</evidence>
<protein>
    <submittedName>
        <fullName evidence="1">Uncharacterized protein</fullName>
    </submittedName>
</protein>
<evidence type="ECO:0000313" key="2">
    <source>
        <dbReference type="Proteomes" id="UP000635606"/>
    </source>
</evidence>
<keyword evidence="2" id="KW-1185">Reference proteome</keyword>
<dbReference type="AlphaFoldDB" id="A0A8J3ZZP0"/>